<dbReference type="EMBL" id="SDPP02000005">
    <property type="protein sequence ID" value="KAA1373563.1"/>
    <property type="molecule type" value="Genomic_DNA"/>
</dbReference>
<sequence>MTFVSDDRTSRQARVSWASTTGATDPRTPMTAHRHPHAIRQLATMLVIGVALTTVAMPPATAASPTGTITGTVTDTAGRPVEGVRVTARIPQGVTQPSAASTSTSGGAYSLSVPASTEVQVCATASGRLPVCFDDQRGYVIDRTPPSTPWAGVGTRLTLDAGTTRNGTSFQVPAPARIRGLLTDASGRPVAGVRVTAHTDDVRGNDDTASTVSNGAGRYDLALTGQPDSPAEYCLDVAAAADDGHAWVRRHQTRQGDGVWFGCTKVISAGSVLTEDVTLTADATNPVRNITTPYFVGTPKVGYTLSARPGRWDPASPTLSYAWFDGTRLLATGPRYVVRRAELGHTISITATATAPGRAAATRSWAATATVVRGTFWIKSRPKVSGRAKVGQRLRARSAATDPDGRRTYRWMRDGRTIRGATGSTYRVTTADRRHRLSVRVRYTAPAYETAMRASRSTKKVR</sequence>
<feature type="region of interest" description="Disordered" evidence="1">
    <location>
        <begin position="388"/>
        <end position="407"/>
    </location>
</feature>
<feature type="compositionally biased region" description="Basic and acidic residues" evidence="1">
    <location>
        <begin position="1"/>
        <end position="10"/>
    </location>
</feature>
<dbReference type="AlphaFoldDB" id="A0A641AJ42"/>
<evidence type="ECO:0000256" key="1">
    <source>
        <dbReference type="SAM" id="MobiDB-lite"/>
    </source>
</evidence>
<organism evidence="2 3">
    <name type="scientific">Aeromicrobium fastidiosum</name>
    <dbReference type="NCBI Taxonomy" id="52699"/>
    <lineage>
        <taxon>Bacteria</taxon>
        <taxon>Bacillati</taxon>
        <taxon>Actinomycetota</taxon>
        <taxon>Actinomycetes</taxon>
        <taxon>Propionibacteriales</taxon>
        <taxon>Nocardioidaceae</taxon>
        <taxon>Aeromicrobium</taxon>
    </lineage>
</organism>
<dbReference type="SUPFAM" id="SSF49452">
    <property type="entry name" value="Starch-binding domain-like"/>
    <property type="match status" value="1"/>
</dbReference>
<proteinExistence type="predicted"/>
<keyword evidence="3" id="KW-1185">Reference proteome</keyword>
<gene>
    <name evidence="2" type="ORF">ESP62_016485</name>
</gene>
<dbReference type="Gene3D" id="2.60.40.1120">
    <property type="entry name" value="Carboxypeptidase-like, regulatory domain"/>
    <property type="match status" value="1"/>
</dbReference>
<name>A0A641AJ42_9ACTN</name>
<reference evidence="2" key="1">
    <citation type="submission" date="2019-09" db="EMBL/GenBank/DDBJ databases">
        <authorList>
            <person name="Li J."/>
        </authorList>
    </citation>
    <scope>NUCLEOTIDE SEQUENCE [LARGE SCALE GENOMIC DNA]</scope>
    <source>
        <strain evidence="2">NRBC 14897</strain>
    </source>
</reference>
<dbReference type="OrthoDB" id="3739164at2"/>
<dbReference type="InterPro" id="IPR013784">
    <property type="entry name" value="Carb-bd-like_fold"/>
</dbReference>
<dbReference type="Proteomes" id="UP001515100">
    <property type="component" value="Unassembled WGS sequence"/>
</dbReference>
<dbReference type="Gene3D" id="2.60.40.2700">
    <property type="match status" value="2"/>
</dbReference>
<comment type="caution">
    <text evidence="2">The sequence shown here is derived from an EMBL/GenBank/DDBJ whole genome shotgun (WGS) entry which is preliminary data.</text>
</comment>
<evidence type="ECO:0000313" key="3">
    <source>
        <dbReference type="Proteomes" id="UP001515100"/>
    </source>
</evidence>
<protein>
    <submittedName>
        <fullName evidence="2">Carboxypeptidase regulatory-like domain-containing protein</fullName>
    </submittedName>
</protein>
<feature type="region of interest" description="Disordered" evidence="1">
    <location>
        <begin position="1"/>
        <end position="31"/>
    </location>
</feature>
<evidence type="ECO:0000313" key="2">
    <source>
        <dbReference type="EMBL" id="KAA1373563.1"/>
    </source>
</evidence>
<dbReference type="GO" id="GO:0030246">
    <property type="term" value="F:carbohydrate binding"/>
    <property type="evidence" value="ECO:0007669"/>
    <property type="project" value="InterPro"/>
</dbReference>
<accession>A0A641AJ42</accession>